<dbReference type="Pfam" id="PF02368">
    <property type="entry name" value="Big_2"/>
    <property type="match status" value="2"/>
</dbReference>
<sequence length="1179" mass="130626">MTEGQFGFLTWEANVVYKNVKMSSITEGNTPQLSGLTAESNGGKVDKKIAFDQDQYVYITYVTNSTQSVKLVPEKQNADTEITVTDEDGKEADINSLPVTKEKQTYTLTAKNGDAEVVYRVRIHKMQPDAEYYNEDYRGQYHYSVKDGWGNDPNGTIYFGGKYHLFYQYYDKEAWGPMHWMHATSEDLIHWEEDTIQFYPDEYGAMYSGCAVTADHSTAPDIFKEGESGIVFLITADGGSEGQKIIGAYSKDGKTFHKYKDGKVLLHWKDDSLQNKAFRDPKVFRYENQWFMVVAGGPLRIYSSKDLVNWKQESAYPDLNTECPELYPLAVYDENGEKTGEHKWVLNRGGRKYKIGDFKQADGKWTFVPDEQYKSTNANGMGNEDNDGIMNFGPDSYAAMTYYVSDFGTEDNMKLPDLVAINWMNTWESGFCNAIPYANGNTVFNGTYNLECTLGVQKESDGKYYLTQTPIKGYKDLRDTENKVEVKDATITEDNNPLKDFDGDSYEIVATMKPEDDATEIGFKVRTGEGEETVVKYNTQTEQMTIDRSKSGTLVANGDINVRGQKVTKNDDGTIDFHIYVDRSSVEVFSKDYTVAGAMQIFPSIASRGLEVYSKGGDSKADITVYPLQTIWTDKEAAPTGLRLNKSSLEGYVGDEFSLNATVVPLGTQEDVVYTVEGDAVKLSQNGAKASITAVKTGKATITVSLKDHPEIKKTCEVTIRENNFKTNLTKFNAVAGKWYIDGETYYGSHNDNGFLFADKVNTDKFTYEVDAKFNSGILNFIFQSQTQNAFDGCYAVQLADNRVRLFDFKGDKTFAETNTLEKADDGKYHVEIKVDGYHIIVTVNGKQYIDTEITDKDHQYSEGYVGLGLYNASAEYQNFYINTNSPVTKIVTKVNDLYPAINSSLEDMKKALPEKVVVAGDDFVKKDPAEINWDWSKVDPDKPGVYEVTGKVGEASTTVKVTVRSNKELAALTKQQYDPEDYTADSYKAYETALAKAKTVLQNADATQKEIDAASDALKDAISGLKKETSSITISAPSSVYEGEKVQLKASGKGISKKVKWSVSPSKNASINGNGVLHAKSAGKVTVTAQSGSLRKSVEITIKAAGIKITAPQSIKAGQSVTLKAEGYGVSGSVQWKISNKSIASISKSGVLKGQKAGTVQVTAKIKNYSDTVTIRVK</sequence>
<proteinExistence type="inferred from homology"/>
<dbReference type="Gene3D" id="2.60.120.560">
    <property type="entry name" value="Exo-inulinase, domain 1"/>
    <property type="match status" value="2"/>
</dbReference>
<feature type="domain" description="BIG2" evidence="4">
    <location>
        <begin position="1104"/>
        <end position="1177"/>
    </location>
</feature>
<dbReference type="InterPro" id="IPR001362">
    <property type="entry name" value="Glyco_hydro_32"/>
</dbReference>
<dbReference type="SUPFAM" id="SSF49899">
    <property type="entry name" value="Concanavalin A-like lectins/glucanases"/>
    <property type="match status" value="1"/>
</dbReference>
<dbReference type="SMART" id="SM00640">
    <property type="entry name" value="Glyco_32"/>
    <property type="match status" value="1"/>
</dbReference>
<organism evidence="5 6">
    <name type="scientific">Anaerostipes butyraticus</name>
    <dbReference type="NCBI Taxonomy" id="645466"/>
    <lineage>
        <taxon>Bacteria</taxon>
        <taxon>Bacillati</taxon>
        <taxon>Bacillota</taxon>
        <taxon>Clostridia</taxon>
        <taxon>Lachnospirales</taxon>
        <taxon>Lachnospiraceae</taxon>
        <taxon>Anaerostipes</taxon>
    </lineage>
</organism>
<dbReference type="AlphaFoldDB" id="A0A916Q7K1"/>
<dbReference type="SMART" id="SM00635">
    <property type="entry name" value="BID_2"/>
    <property type="match status" value="3"/>
</dbReference>
<evidence type="ECO:0000256" key="3">
    <source>
        <dbReference type="ARBA" id="ARBA00023295"/>
    </source>
</evidence>
<comment type="caution">
    <text evidence="5">The sequence shown here is derived from an EMBL/GenBank/DDBJ whole genome shotgun (WGS) entry which is preliminary data.</text>
</comment>
<dbReference type="GO" id="GO:0005737">
    <property type="term" value="C:cytoplasm"/>
    <property type="evidence" value="ECO:0007669"/>
    <property type="project" value="TreeGrafter"/>
</dbReference>
<reference evidence="5" key="1">
    <citation type="submission" date="2020-06" db="EMBL/GenBank/DDBJ databases">
        <title>Characterization of fructooligosaccharide metabolism and fructooligosaccharide-degrading enzymes in human commensal butyrate producers.</title>
        <authorList>
            <person name="Tanno H."/>
            <person name="Fujii T."/>
            <person name="Hirano K."/>
            <person name="Maeno S."/>
            <person name="Tonozuka T."/>
            <person name="Sakamoto M."/>
            <person name="Ohkuma M."/>
            <person name="Tochio T."/>
            <person name="Endo A."/>
        </authorList>
    </citation>
    <scope>NUCLEOTIDE SEQUENCE</scope>
    <source>
        <strain evidence="5">JCM 17466</strain>
    </source>
</reference>
<accession>A0A916Q7K1</accession>
<evidence type="ECO:0000259" key="4">
    <source>
        <dbReference type="SMART" id="SM00635"/>
    </source>
</evidence>
<dbReference type="Pfam" id="PF06439">
    <property type="entry name" value="3keto-disac_hyd"/>
    <property type="match status" value="1"/>
</dbReference>
<dbReference type="Pfam" id="PF08244">
    <property type="entry name" value="Glyco_hydro_32C"/>
    <property type="match status" value="1"/>
</dbReference>
<keyword evidence="6" id="KW-1185">Reference proteome</keyword>
<dbReference type="Pfam" id="PF00251">
    <property type="entry name" value="Glyco_hydro_32N"/>
    <property type="match status" value="1"/>
</dbReference>
<dbReference type="InterPro" id="IPR025883">
    <property type="entry name" value="Cadherin-like_domain"/>
</dbReference>
<evidence type="ECO:0000313" key="5">
    <source>
        <dbReference type="EMBL" id="GFO85652.1"/>
    </source>
</evidence>
<dbReference type="Pfam" id="PF12733">
    <property type="entry name" value="Cadherin-like"/>
    <property type="match status" value="1"/>
</dbReference>
<dbReference type="Gene3D" id="2.60.40.1080">
    <property type="match status" value="3"/>
</dbReference>
<evidence type="ECO:0000313" key="6">
    <source>
        <dbReference type="Proteomes" id="UP000613208"/>
    </source>
</evidence>
<dbReference type="RefSeq" id="WP_201311351.1">
    <property type="nucleotide sequence ID" value="NZ_BLYI01000043.1"/>
</dbReference>
<evidence type="ECO:0000256" key="2">
    <source>
        <dbReference type="ARBA" id="ARBA00022801"/>
    </source>
</evidence>
<dbReference type="CDD" id="cd18622">
    <property type="entry name" value="GH32_Inu-like"/>
    <property type="match status" value="1"/>
</dbReference>
<keyword evidence="3" id="KW-0326">Glycosidase</keyword>
<dbReference type="SUPFAM" id="SSF75005">
    <property type="entry name" value="Arabinanase/levansucrase/invertase"/>
    <property type="match status" value="1"/>
</dbReference>
<gene>
    <name evidence="5" type="ORF">ANBU17_19990</name>
</gene>
<keyword evidence="2" id="KW-0378">Hydrolase</keyword>
<dbReference type="InterPro" id="IPR013189">
    <property type="entry name" value="Glyco_hydro_32_C"/>
</dbReference>
<name>A0A916Q7K1_9FIRM</name>
<dbReference type="InterPro" id="IPR013320">
    <property type="entry name" value="ConA-like_dom_sf"/>
</dbReference>
<dbReference type="EMBL" id="BLYI01000043">
    <property type="protein sequence ID" value="GFO85652.1"/>
    <property type="molecule type" value="Genomic_DNA"/>
</dbReference>
<feature type="domain" description="BIG2" evidence="4">
    <location>
        <begin position="1029"/>
        <end position="1102"/>
    </location>
</feature>
<protein>
    <recommendedName>
        <fullName evidence="4">BIG2 domain-containing protein</fullName>
    </recommendedName>
</protein>
<dbReference type="InterPro" id="IPR008964">
    <property type="entry name" value="Invasin/intimin_cell_adhesion"/>
</dbReference>
<comment type="similarity">
    <text evidence="1">Belongs to the glycosyl hydrolase 32 family.</text>
</comment>
<dbReference type="SUPFAM" id="SSF49373">
    <property type="entry name" value="Invasin/intimin cell-adhesion fragments"/>
    <property type="match status" value="2"/>
</dbReference>
<dbReference type="InterPro" id="IPR023296">
    <property type="entry name" value="Glyco_hydro_beta-prop_sf"/>
</dbReference>
<dbReference type="Gene3D" id="1.20.1270.70">
    <property type="entry name" value="Designed single chain three-helix bundle"/>
    <property type="match status" value="1"/>
</dbReference>
<feature type="domain" description="BIG2" evidence="4">
    <location>
        <begin position="638"/>
        <end position="716"/>
    </location>
</feature>
<dbReference type="InterPro" id="IPR010496">
    <property type="entry name" value="AL/BT2_dom"/>
</dbReference>
<dbReference type="Proteomes" id="UP000613208">
    <property type="component" value="Unassembled WGS sequence"/>
</dbReference>
<dbReference type="Gene3D" id="2.115.10.20">
    <property type="entry name" value="Glycosyl hydrolase domain, family 43"/>
    <property type="match status" value="1"/>
</dbReference>
<dbReference type="Pfam" id="PF07554">
    <property type="entry name" value="FIVAR"/>
    <property type="match status" value="1"/>
</dbReference>
<dbReference type="InterPro" id="IPR013148">
    <property type="entry name" value="Glyco_hydro_32_N"/>
</dbReference>
<dbReference type="PANTHER" id="PTHR42800">
    <property type="entry name" value="EXOINULINASE INUD (AFU_ORTHOLOGUE AFUA_5G00480)"/>
    <property type="match status" value="1"/>
</dbReference>
<dbReference type="GO" id="GO:0005987">
    <property type="term" value="P:sucrose catabolic process"/>
    <property type="evidence" value="ECO:0007669"/>
    <property type="project" value="TreeGrafter"/>
</dbReference>
<dbReference type="GO" id="GO:0004575">
    <property type="term" value="F:sucrose alpha-glucosidase activity"/>
    <property type="evidence" value="ECO:0007669"/>
    <property type="project" value="TreeGrafter"/>
</dbReference>
<evidence type="ECO:0000256" key="1">
    <source>
        <dbReference type="ARBA" id="ARBA00009902"/>
    </source>
</evidence>
<dbReference type="PANTHER" id="PTHR42800:SF1">
    <property type="entry name" value="EXOINULINASE INUD (AFU_ORTHOLOGUE AFUA_5G00480)"/>
    <property type="match status" value="1"/>
</dbReference>
<dbReference type="InterPro" id="IPR003343">
    <property type="entry name" value="Big_2"/>
</dbReference>